<evidence type="ECO:0000256" key="6">
    <source>
        <dbReference type="ARBA" id="ARBA00022989"/>
    </source>
</evidence>
<keyword evidence="3" id="KW-0813">Transport</keyword>
<reference evidence="9 10" key="1">
    <citation type="submission" date="2019-03" db="EMBL/GenBank/DDBJ databases">
        <title>Bacillus niacini sp. nov. a Nicotinate-Metabolizing Mesophile Isolated from Soil.</title>
        <authorList>
            <person name="Zhang G."/>
        </authorList>
    </citation>
    <scope>NUCLEOTIDE SEQUENCE [LARGE SCALE GENOMIC DNA]</scope>
    <source>
        <strain evidence="9 10">WN066</strain>
    </source>
</reference>
<keyword evidence="6 8" id="KW-1133">Transmembrane helix</keyword>
<dbReference type="GO" id="GO:0016020">
    <property type="term" value="C:membrane"/>
    <property type="evidence" value="ECO:0007669"/>
    <property type="project" value="UniProtKB-SubCell"/>
</dbReference>
<dbReference type="InterPro" id="IPR004761">
    <property type="entry name" value="Spore_GerAB"/>
</dbReference>
<evidence type="ECO:0000256" key="8">
    <source>
        <dbReference type="SAM" id="Phobius"/>
    </source>
</evidence>
<dbReference type="AlphaFoldDB" id="A0A4V3AT41"/>
<dbReference type="Proteomes" id="UP000295132">
    <property type="component" value="Unassembled WGS sequence"/>
</dbReference>
<feature type="transmembrane region" description="Helical" evidence="8">
    <location>
        <begin position="215"/>
        <end position="240"/>
    </location>
</feature>
<comment type="similarity">
    <text evidence="2">Belongs to the amino acid-polyamine-organocation (APC) superfamily. Spore germination protein (SGP) (TC 2.A.3.9) family.</text>
</comment>
<evidence type="ECO:0000313" key="10">
    <source>
        <dbReference type="Proteomes" id="UP000295132"/>
    </source>
</evidence>
<dbReference type="RefSeq" id="WP_133338792.1">
    <property type="nucleotide sequence ID" value="NZ_SMYO01000016.1"/>
</dbReference>
<feature type="transmembrane region" description="Helical" evidence="8">
    <location>
        <begin position="272"/>
        <end position="292"/>
    </location>
</feature>
<feature type="transmembrane region" description="Helical" evidence="8">
    <location>
        <begin position="304"/>
        <end position="321"/>
    </location>
</feature>
<feature type="transmembrane region" description="Helical" evidence="8">
    <location>
        <begin position="185"/>
        <end position="208"/>
    </location>
</feature>
<dbReference type="EMBL" id="SMYO01000016">
    <property type="protein sequence ID" value="TDK58205.1"/>
    <property type="molecule type" value="Genomic_DNA"/>
</dbReference>
<gene>
    <name evidence="9" type="ORF">E2K98_24345</name>
</gene>
<protein>
    <submittedName>
        <fullName evidence="9">Amino acid permease</fullName>
    </submittedName>
</protein>
<dbReference type="PANTHER" id="PTHR34975:SF2">
    <property type="entry name" value="SPORE GERMINATION PROTEIN A2"/>
    <property type="match status" value="1"/>
</dbReference>
<evidence type="ECO:0000256" key="2">
    <source>
        <dbReference type="ARBA" id="ARBA00007998"/>
    </source>
</evidence>
<evidence type="ECO:0000256" key="4">
    <source>
        <dbReference type="ARBA" id="ARBA00022544"/>
    </source>
</evidence>
<feature type="transmembrane region" description="Helical" evidence="8">
    <location>
        <begin position="333"/>
        <end position="353"/>
    </location>
</feature>
<dbReference type="PANTHER" id="PTHR34975">
    <property type="entry name" value="SPORE GERMINATION PROTEIN A2"/>
    <property type="match status" value="1"/>
</dbReference>
<organism evidence="9 10">
    <name type="scientific">Bacillus salipaludis</name>
    <dbReference type="NCBI Taxonomy" id="2547811"/>
    <lineage>
        <taxon>Bacteria</taxon>
        <taxon>Bacillati</taxon>
        <taxon>Bacillota</taxon>
        <taxon>Bacilli</taxon>
        <taxon>Bacillales</taxon>
        <taxon>Bacillaceae</taxon>
        <taxon>Bacillus</taxon>
    </lineage>
</organism>
<feature type="transmembrane region" description="Helical" evidence="8">
    <location>
        <begin position="42"/>
        <end position="62"/>
    </location>
</feature>
<feature type="transmembrane region" description="Helical" evidence="8">
    <location>
        <begin position="122"/>
        <end position="140"/>
    </location>
</feature>
<evidence type="ECO:0000256" key="7">
    <source>
        <dbReference type="ARBA" id="ARBA00023136"/>
    </source>
</evidence>
<dbReference type="Pfam" id="PF03845">
    <property type="entry name" value="Spore_permease"/>
    <property type="match status" value="1"/>
</dbReference>
<name>A0A4V3AT41_9BACI</name>
<comment type="caution">
    <text evidence="9">The sequence shown here is derived from an EMBL/GenBank/DDBJ whole genome shotgun (WGS) entry which is preliminary data.</text>
</comment>
<evidence type="ECO:0000256" key="3">
    <source>
        <dbReference type="ARBA" id="ARBA00022448"/>
    </source>
</evidence>
<proteinExistence type="inferred from homology"/>
<evidence type="ECO:0000256" key="5">
    <source>
        <dbReference type="ARBA" id="ARBA00022692"/>
    </source>
</evidence>
<keyword evidence="5 8" id="KW-0812">Transmembrane</keyword>
<comment type="subcellular location">
    <subcellularLocation>
        <location evidence="1">Membrane</location>
        <topology evidence="1">Multi-pass membrane protein</topology>
    </subcellularLocation>
</comment>
<feature type="transmembrane region" description="Helical" evidence="8">
    <location>
        <begin position="149"/>
        <end position="165"/>
    </location>
</feature>
<accession>A0A4V3AT41</accession>
<dbReference type="Gene3D" id="1.20.1740.10">
    <property type="entry name" value="Amino acid/polyamine transporter I"/>
    <property type="match status" value="1"/>
</dbReference>
<keyword evidence="4" id="KW-0309">Germination</keyword>
<feature type="transmembrane region" description="Helical" evidence="8">
    <location>
        <begin position="12"/>
        <end position="30"/>
    </location>
</feature>
<feature type="transmembrane region" description="Helical" evidence="8">
    <location>
        <begin position="83"/>
        <end position="116"/>
    </location>
</feature>
<keyword evidence="7 8" id="KW-0472">Membrane</keyword>
<dbReference type="NCBIfam" id="TIGR00912">
    <property type="entry name" value="2A0309"/>
    <property type="match status" value="1"/>
</dbReference>
<dbReference type="GO" id="GO:0009847">
    <property type="term" value="P:spore germination"/>
    <property type="evidence" value="ECO:0007669"/>
    <property type="project" value="InterPro"/>
</dbReference>
<sequence>MKNYAYNEITLMQYIFLINGAQVGTGVLSLPRVLADKAGTDGWIAILIGWIFSMMANILIVKTVERYPSATLYEILIRLFGKIIGKAVVLVYMMYFAFFACSTLVNACLYIKSWFLPKTPDYIILLLFSIPTFLVARNGIRILGRYSELSFYLVMWIPLFFLIPLRDGNWLHFLPLLKEGWKPVLSAVPTTTFSFLGFEVAFFLYPFLKKKQYAVLGVAIANTITMLFYLFTTMVCFAYFSPEGILEYNQPVLNLVKLIEFRFLERFDMILLAHYLIVVSTAWIPWVYFSVFCSSKLLGKQDHSSHVVVLLLIFIGIIFWHQPTWNESEKWQIMIVKGGLLLAYVAPPFLWVYSWIFEKYRRRVNT</sequence>
<evidence type="ECO:0000313" key="9">
    <source>
        <dbReference type="EMBL" id="TDK58205.1"/>
    </source>
</evidence>
<evidence type="ECO:0000256" key="1">
    <source>
        <dbReference type="ARBA" id="ARBA00004141"/>
    </source>
</evidence>